<dbReference type="SUPFAM" id="SSF51735">
    <property type="entry name" value="NAD(P)-binding Rossmann-fold domains"/>
    <property type="match status" value="1"/>
</dbReference>
<gene>
    <name evidence="2" type="ORF">METZ01_LOCUS368132</name>
</gene>
<dbReference type="EMBL" id="UINC01132763">
    <property type="protein sequence ID" value="SVD15278.1"/>
    <property type="molecule type" value="Genomic_DNA"/>
</dbReference>
<accession>A0A382T1K3</accession>
<dbReference type="InterPro" id="IPR013332">
    <property type="entry name" value="KPR_N"/>
</dbReference>
<dbReference type="Gene3D" id="3.40.50.720">
    <property type="entry name" value="NAD(P)-binding Rossmann-like Domain"/>
    <property type="match status" value="1"/>
</dbReference>
<dbReference type="InterPro" id="IPR036291">
    <property type="entry name" value="NAD(P)-bd_dom_sf"/>
</dbReference>
<reference evidence="2" key="1">
    <citation type="submission" date="2018-05" db="EMBL/GenBank/DDBJ databases">
        <authorList>
            <person name="Lanie J.A."/>
            <person name="Ng W.-L."/>
            <person name="Kazmierczak K.M."/>
            <person name="Andrzejewski T.M."/>
            <person name="Davidsen T.M."/>
            <person name="Wayne K.J."/>
            <person name="Tettelin H."/>
            <person name="Glass J.I."/>
            <person name="Rusch D."/>
            <person name="Podicherti R."/>
            <person name="Tsui H.-C.T."/>
            <person name="Winkler M.E."/>
        </authorList>
    </citation>
    <scope>NUCLEOTIDE SEQUENCE</scope>
</reference>
<proteinExistence type="predicted"/>
<feature type="non-terminal residue" evidence="2">
    <location>
        <position position="69"/>
    </location>
</feature>
<organism evidence="2">
    <name type="scientific">marine metagenome</name>
    <dbReference type="NCBI Taxonomy" id="408172"/>
    <lineage>
        <taxon>unclassified sequences</taxon>
        <taxon>metagenomes</taxon>
        <taxon>ecological metagenomes</taxon>
    </lineage>
</organism>
<dbReference type="Pfam" id="PF02558">
    <property type="entry name" value="ApbA"/>
    <property type="match status" value="1"/>
</dbReference>
<protein>
    <recommendedName>
        <fullName evidence="1">Ketopantoate reductase N-terminal domain-containing protein</fullName>
    </recommendedName>
</protein>
<sequence length="69" mass="7375">MKIGVVGAGALGSYYGGRLCRAGVEVHLLLRTDYDAVRKRGLRIKSPDGCFTVFPHAHCGPDTIGICDL</sequence>
<evidence type="ECO:0000259" key="1">
    <source>
        <dbReference type="Pfam" id="PF02558"/>
    </source>
</evidence>
<name>A0A382T1K3_9ZZZZ</name>
<dbReference type="AlphaFoldDB" id="A0A382T1K3"/>
<evidence type="ECO:0000313" key="2">
    <source>
        <dbReference type="EMBL" id="SVD15278.1"/>
    </source>
</evidence>
<feature type="domain" description="Ketopantoate reductase N-terminal" evidence="1">
    <location>
        <begin position="3"/>
        <end position="59"/>
    </location>
</feature>